<gene>
    <name evidence="3" type="ORF">MKZ38_002600</name>
</gene>
<feature type="signal peptide" evidence="2">
    <location>
        <begin position="1"/>
        <end position="19"/>
    </location>
</feature>
<dbReference type="EMBL" id="JAKWBI020000179">
    <property type="protein sequence ID" value="KAJ2900107.1"/>
    <property type="molecule type" value="Genomic_DNA"/>
</dbReference>
<reference evidence="3" key="1">
    <citation type="submission" date="2022-07" db="EMBL/GenBank/DDBJ databases">
        <title>Draft genome sequence of Zalerion maritima ATCC 34329, a (micro)plastics degrading marine fungus.</title>
        <authorList>
            <person name="Paco A."/>
            <person name="Goncalves M.F.M."/>
            <person name="Rocha-Santos T.A.P."/>
            <person name="Alves A."/>
        </authorList>
    </citation>
    <scope>NUCLEOTIDE SEQUENCE</scope>
    <source>
        <strain evidence="3">ATCC 34329</strain>
    </source>
</reference>
<keyword evidence="4" id="KW-1185">Reference proteome</keyword>
<feature type="chain" id="PRO_5042066069" evidence="2">
    <location>
        <begin position="20"/>
        <end position="239"/>
    </location>
</feature>
<proteinExistence type="predicted"/>
<protein>
    <submittedName>
        <fullName evidence="3">Uncharacterized protein</fullName>
    </submittedName>
</protein>
<feature type="region of interest" description="Disordered" evidence="1">
    <location>
        <begin position="152"/>
        <end position="210"/>
    </location>
</feature>
<feature type="compositionally biased region" description="Acidic residues" evidence="1">
    <location>
        <begin position="171"/>
        <end position="180"/>
    </location>
</feature>
<dbReference type="Proteomes" id="UP001201980">
    <property type="component" value="Unassembled WGS sequence"/>
</dbReference>
<accession>A0AAD5RQ00</accession>
<comment type="caution">
    <text evidence="3">The sequence shown here is derived from an EMBL/GenBank/DDBJ whole genome shotgun (WGS) entry which is preliminary data.</text>
</comment>
<evidence type="ECO:0000256" key="2">
    <source>
        <dbReference type="SAM" id="SignalP"/>
    </source>
</evidence>
<feature type="compositionally biased region" description="Low complexity" evidence="1">
    <location>
        <begin position="158"/>
        <end position="170"/>
    </location>
</feature>
<organism evidence="3 4">
    <name type="scientific">Zalerion maritima</name>
    <dbReference type="NCBI Taxonomy" id="339359"/>
    <lineage>
        <taxon>Eukaryota</taxon>
        <taxon>Fungi</taxon>
        <taxon>Dikarya</taxon>
        <taxon>Ascomycota</taxon>
        <taxon>Pezizomycotina</taxon>
        <taxon>Sordariomycetes</taxon>
        <taxon>Lulworthiomycetidae</taxon>
        <taxon>Lulworthiales</taxon>
        <taxon>Lulworthiaceae</taxon>
        <taxon>Zalerion</taxon>
    </lineage>
</organism>
<keyword evidence="2" id="KW-0732">Signal</keyword>
<sequence>MHFTTTSLVAAAFAVSAAGEDVSIPVPRNAPRQPHPLSQAQALFAADQALAALVRRQAVDQIICADPIPYSNCVLDIVESNTCASLEDSEGITACSCNSALDTLGCYYSYCGSSYEGEPWTSTETYVYTFCGYYPDESGPDAGVEDDITLVTSTRSVGSSEPTETTSSGSGDDDDDDDDNGDPRDGDVTETETDSSEAAQDARSAGIDLQGTRPGGGALAFWIATSIMLTIVRSEAVVA</sequence>
<evidence type="ECO:0000256" key="1">
    <source>
        <dbReference type="SAM" id="MobiDB-lite"/>
    </source>
</evidence>
<evidence type="ECO:0000313" key="3">
    <source>
        <dbReference type="EMBL" id="KAJ2900107.1"/>
    </source>
</evidence>
<dbReference type="AlphaFoldDB" id="A0AAD5RQ00"/>
<name>A0AAD5RQ00_9PEZI</name>
<evidence type="ECO:0000313" key="4">
    <source>
        <dbReference type="Proteomes" id="UP001201980"/>
    </source>
</evidence>